<feature type="transmembrane region" description="Helical" evidence="8">
    <location>
        <begin position="21"/>
        <end position="41"/>
    </location>
</feature>
<keyword evidence="5 8" id="KW-1133">Transmembrane helix</keyword>
<evidence type="ECO:0000256" key="2">
    <source>
        <dbReference type="ARBA" id="ARBA00022617"/>
    </source>
</evidence>
<dbReference type="GO" id="GO:0046872">
    <property type="term" value="F:metal ion binding"/>
    <property type="evidence" value="ECO:0007669"/>
    <property type="project" value="UniProtKB-KW"/>
</dbReference>
<evidence type="ECO:0000256" key="5">
    <source>
        <dbReference type="ARBA" id="ARBA00022989"/>
    </source>
</evidence>
<evidence type="ECO:0000256" key="3">
    <source>
        <dbReference type="ARBA" id="ARBA00022692"/>
    </source>
</evidence>
<gene>
    <name evidence="9" type="ORF">AC812_09390</name>
</gene>
<evidence type="ECO:0000256" key="8">
    <source>
        <dbReference type="SAM" id="Phobius"/>
    </source>
</evidence>
<keyword evidence="6" id="KW-0408">Iron</keyword>
<dbReference type="OrthoDB" id="164026at2"/>
<evidence type="ECO:0000256" key="4">
    <source>
        <dbReference type="ARBA" id="ARBA00022723"/>
    </source>
</evidence>
<dbReference type="InterPro" id="IPR000701">
    <property type="entry name" value="SuccDH_FuR_B_TM-su"/>
</dbReference>
<dbReference type="AlphaFoldDB" id="A0A0P6X5S0"/>
<keyword evidence="10" id="KW-1185">Reference proteome</keyword>
<dbReference type="STRING" id="360411.AC812_09390"/>
<proteinExistence type="predicted"/>
<dbReference type="RefSeq" id="WP_061914202.1">
    <property type="nucleotide sequence ID" value="NZ_DF967971.1"/>
</dbReference>
<sequence>MQNTLSQPKPGESYLLWLIKIVSGVLILAVLIIHFLVNHLFAPNGLLSHAEVVAYYRNYPIVPIMEGFFLVFVVAHSLIGSRSIILDLRPSPAVLKVLDYLFIAVGLFATAYGIWLLFAVINFGV</sequence>
<feature type="transmembrane region" description="Helical" evidence="8">
    <location>
        <begin position="61"/>
        <end position="79"/>
    </location>
</feature>
<dbReference type="Proteomes" id="UP000050514">
    <property type="component" value="Unassembled WGS sequence"/>
</dbReference>
<name>A0A0P6X5S0_9CHLR</name>
<dbReference type="InterPro" id="IPR034804">
    <property type="entry name" value="SQR/QFR_C/D"/>
</dbReference>
<reference evidence="9 10" key="1">
    <citation type="submission" date="2015-07" db="EMBL/GenBank/DDBJ databases">
        <title>Draft genome of Bellilinea caldifistulae DSM 17877.</title>
        <authorList>
            <person name="Hemp J."/>
            <person name="Ward L.M."/>
            <person name="Pace L.A."/>
            <person name="Fischer W.W."/>
        </authorList>
    </citation>
    <scope>NUCLEOTIDE SEQUENCE [LARGE SCALE GENOMIC DNA]</scope>
    <source>
        <strain evidence="9 10">GOMI-1</strain>
    </source>
</reference>
<evidence type="ECO:0000256" key="7">
    <source>
        <dbReference type="ARBA" id="ARBA00023136"/>
    </source>
</evidence>
<keyword evidence="3 8" id="KW-0812">Transmembrane</keyword>
<protein>
    <recommendedName>
        <fullName evidence="11">Succinate dehydrogenase</fullName>
    </recommendedName>
</protein>
<evidence type="ECO:0008006" key="11">
    <source>
        <dbReference type="Google" id="ProtNLM"/>
    </source>
</evidence>
<dbReference type="SUPFAM" id="SSF81343">
    <property type="entry name" value="Fumarate reductase respiratory complex transmembrane subunits"/>
    <property type="match status" value="1"/>
</dbReference>
<dbReference type="EMBL" id="LGHJ01000014">
    <property type="protein sequence ID" value="KPL75469.1"/>
    <property type="molecule type" value="Genomic_DNA"/>
</dbReference>
<comment type="subcellular location">
    <subcellularLocation>
        <location evidence="1">Membrane</location>
    </subcellularLocation>
</comment>
<keyword evidence="7 8" id="KW-0472">Membrane</keyword>
<dbReference type="GO" id="GO:0016020">
    <property type="term" value="C:membrane"/>
    <property type="evidence" value="ECO:0007669"/>
    <property type="project" value="UniProtKB-SubCell"/>
</dbReference>
<evidence type="ECO:0000313" key="9">
    <source>
        <dbReference type="EMBL" id="KPL75469.1"/>
    </source>
</evidence>
<evidence type="ECO:0000313" key="10">
    <source>
        <dbReference type="Proteomes" id="UP000050514"/>
    </source>
</evidence>
<keyword evidence="4" id="KW-0479">Metal-binding</keyword>
<evidence type="ECO:0000256" key="6">
    <source>
        <dbReference type="ARBA" id="ARBA00023004"/>
    </source>
</evidence>
<keyword evidence="2" id="KW-0349">Heme</keyword>
<accession>A0A0P6X5S0</accession>
<feature type="transmembrane region" description="Helical" evidence="8">
    <location>
        <begin position="100"/>
        <end position="121"/>
    </location>
</feature>
<dbReference type="Gene3D" id="1.20.1300.10">
    <property type="entry name" value="Fumarate reductase/succinate dehydrogenase, transmembrane subunit"/>
    <property type="match status" value="1"/>
</dbReference>
<organism evidence="9 10">
    <name type="scientific">Bellilinea caldifistulae</name>
    <dbReference type="NCBI Taxonomy" id="360411"/>
    <lineage>
        <taxon>Bacteria</taxon>
        <taxon>Bacillati</taxon>
        <taxon>Chloroflexota</taxon>
        <taxon>Anaerolineae</taxon>
        <taxon>Anaerolineales</taxon>
        <taxon>Anaerolineaceae</taxon>
        <taxon>Bellilinea</taxon>
    </lineage>
</organism>
<dbReference type="Pfam" id="PF01127">
    <property type="entry name" value="Sdh_cyt"/>
    <property type="match status" value="1"/>
</dbReference>
<comment type="caution">
    <text evidence="9">The sequence shown here is derived from an EMBL/GenBank/DDBJ whole genome shotgun (WGS) entry which is preliminary data.</text>
</comment>
<evidence type="ECO:0000256" key="1">
    <source>
        <dbReference type="ARBA" id="ARBA00004370"/>
    </source>
</evidence>